<evidence type="ECO:0000256" key="7">
    <source>
        <dbReference type="PROSITE-ProRule" id="PRU00076"/>
    </source>
</evidence>
<dbReference type="GO" id="GO:0005509">
    <property type="term" value="F:calcium ion binding"/>
    <property type="evidence" value="ECO:0007669"/>
    <property type="project" value="InterPro"/>
</dbReference>
<keyword evidence="4" id="KW-0677">Repeat</keyword>
<dbReference type="InterPro" id="IPR014853">
    <property type="entry name" value="VWF/SSPO/ZAN-like_Cys-rich_dom"/>
</dbReference>
<dbReference type="SMART" id="SM00181">
    <property type="entry name" value="EGF"/>
    <property type="match status" value="8"/>
</dbReference>
<evidence type="ECO:0000313" key="11">
    <source>
        <dbReference type="WBParaSite" id="maker-uti_cns_0049241-snap-gene-0.2-mRNA-1"/>
    </source>
</evidence>
<evidence type="ECO:0000256" key="5">
    <source>
        <dbReference type="ARBA" id="ARBA00023136"/>
    </source>
</evidence>
<dbReference type="PROSITE" id="PS51233">
    <property type="entry name" value="VWFD"/>
    <property type="match status" value="1"/>
</dbReference>
<keyword evidence="10" id="KW-1185">Reference proteome</keyword>
<feature type="domain" description="EGF-like" evidence="8">
    <location>
        <begin position="509"/>
        <end position="549"/>
    </location>
</feature>
<comment type="caution">
    <text evidence="7">Lacks conserved residue(s) required for the propagation of feature annotation.</text>
</comment>
<dbReference type="InterPro" id="IPR000152">
    <property type="entry name" value="EGF-type_Asp/Asn_hydroxyl_site"/>
</dbReference>
<dbReference type="Pfam" id="PF01826">
    <property type="entry name" value="TIL"/>
    <property type="match status" value="1"/>
</dbReference>
<evidence type="ECO:0000313" key="10">
    <source>
        <dbReference type="Proteomes" id="UP000095280"/>
    </source>
</evidence>
<dbReference type="CDD" id="cd00054">
    <property type="entry name" value="EGF_CA"/>
    <property type="match status" value="1"/>
</dbReference>
<evidence type="ECO:0000259" key="9">
    <source>
        <dbReference type="PROSITE" id="PS51233"/>
    </source>
</evidence>
<dbReference type="SMART" id="SM00179">
    <property type="entry name" value="EGF_CA"/>
    <property type="match status" value="3"/>
</dbReference>
<dbReference type="Gene3D" id="2.10.25.10">
    <property type="entry name" value="Laminin"/>
    <property type="match status" value="4"/>
</dbReference>
<evidence type="ECO:0000256" key="6">
    <source>
        <dbReference type="ARBA" id="ARBA00023157"/>
    </source>
</evidence>
<dbReference type="WBParaSite" id="maker-uti_cns_0049241-snap-gene-0.2-mRNA-1">
    <property type="protein sequence ID" value="maker-uti_cns_0049241-snap-gene-0.2-mRNA-1"/>
    <property type="gene ID" value="maker-uti_cns_0049241-snap-gene-0.2"/>
</dbReference>
<feature type="domain" description="EGF-like" evidence="8">
    <location>
        <begin position="405"/>
        <end position="444"/>
    </location>
</feature>
<dbReference type="PROSITE" id="PS00010">
    <property type="entry name" value="ASX_HYDROXYL"/>
    <property type="match status" value="1"/>
</dbReference>
<dbReference type="AlphaFoldDB" id="A0A1I8JNB8"/>
<dbReference type="Pfam" id="PF00094">
    <property type="entry name" value="VWD"/>
    <property type="match status" value="1"/>
</dbReference>
<protein>
    <submittedName>
        <fullName evidence="11">VWFD domain-containing protein</fullName>
    </submittedName>
</protein>
<dbReference type="GO" id="GO:0016020">
    <property type="term" value="C:membrane"/>
    <property type="evidence" value="ECO:0007669"/>
    <property type="project" value="UniProtKB-SubCell"/>
</dbReference>
<dbReference type="SUPFAM" id="SSF57196">
    <property type="entry name" value="EGF/Laminin"/>
    <property type="match status" value="1"/>
</dbReference>
<keyword evidence="2 7" id="KW-0245">EGF-like domain</keyword>
<dbReference type="PANTHER" id="PTHR46160">
    <property type="entry name" value="ALPHA-TECTORIN-RELATED"/>
    <property type="match status" value="1"/>
</dbReference>
<dbReference type="CDD" id="cd19941">
    <property type="entry name" value="TIL"/>
    <property type="match status" value="1"/>
</dbReference>
<dbReference type="InterPro" id="IPR052749">
    <property type="entry name" value="Alpha-tectorin"/>
</dbReference>
<dbReference type="InterPro" id="IPR001846">
    <property type="entry name" value="VWF_type-D"/>
</dbReference>
<dbReference type="InterPro" id="IPR000742">
    <property type="entry name" value="EGF"/>
</dbReference>
<feature type="domain" description="VWFD" evidence="9">
    <location>
        <begin position="1"/>
        <end position="180"/>
    </location>
</feature>
<sequence length="695" mass="74750">MHHFQGACSYTLARDGCSDGKPTGPASFEVVQKNWRKNRPASVVTWTKEILVKVFGKTVVLRQGMRVVLDGQLVNLPAEPLDSAGRPLGFTIRFFEGNVLLTTRFGLYVKWNGDDRIEVKVETPFKRQMCGLCGDFDNNASNDWVLGPVCEPSGNATDNARLFGDSWRTDTGAMDGDECKPGCSETPDPECVGNAHERAKTTCNRLREIFAPCAAAMAAVKDSFDVYIDSCVYDTCLGGVDLCQTATTIAAVCQSRYNSSSQWRRADFCPKTCGENQHYESCASPCQPTCVQPNVTALMASGLCAGRCTEACVCNEGYVMTSGRCVRPSRCGCQVDGLYYNIGDMMIKPNCTERCNCTSPGATSLTCTSYGCHKYGFCGFENDMYDCHCKKGFHGNGVVCDDTNLITPCMRPNVCVNGICTELPQGKYRCDCRSGYELRADACSGKCKCLEPTFSATTGPDGELRCVQVQDACTGVSCPANSTCQGANGGAGCVCNFGLHFNPAGECVDIRECENPLLNDCDLQNGRCVDLVGAYRCECSDGFSLDSATGSTPGLCSSNATCVFDGTNTRCICKSGYVGNGRICVADNSCTAGTHTCDVATSTCVPRKPIGFDCECKPGFHKEGNLCVDNDECDPASPYFRPGVCGDPLMAKDRGNSTYDCRCPADQLDKGVESCASGVCVHFCQKVDPCWTRAP</sequence>
<dbReference type="Pfam" id="PF12947">
    <property type="entry name" value="EGF_3"/>
    <property type="match status" value="1"/>
</dbReference>
<dbReference type="PROSITE" id="PS50026">
    <property type="entry name" value="EGF_3"/>
    <property type="match status" value="2"/>
</dbReference>
<keyword evidence="3" id="KW-0732">Signal</keyword>
<reference evidence="11" key="1">
    <citation type="submission" date="2016-11" db="UniProtKB">
        <authorList>
            <consortium name="WormBaseParasite"/>
        </authorList>
    </citation>
    <scope>IDENTIFICATION</scope>
</reference>
<name>A0A1I8JNB8_9PLAT</name>
<accession>A0A1I8JNB8</accession>
<dbReference type="Pfam" id="PF07645">
    <property type="entry name" value="EGF_CA"/>
    <property type="match status" value="1"/>
</dbReference>
<dbReference type="FunFam" id="2.10.25.10:FF:000055">
    <property type="entry name" value="alpha-tectorin isoform X1"/>
    <property type="match status" value="1"/>
</dbReference>
<dbReference type="SUPFAM" id="SSF57567">
    <property type="entry name" value="Serine protease inhibitors"/>
    <property type="match status" value="1"/>
</dbReference>
<dbReference type="InterPro" id="IPR001881">
    <property type="entry name" value="EGF-like_Ca-bd_dom"/>
</dbReference>
<keyword evidence="6" id="KW-1015">Disulfide bond</keyword>
<dbReference type="InterPro" id="IPR036084">
    <property type="entry name" value="Ser_inhib-like_sf"/>
</dbReference>
<evidence type="ECO:0000256" key="3">
    <source>
        <dbReference type="ARBA" id="ARBA00022729"/>
    </source>
</evidence>
<evidence type="ECO:0000256" key="2">
    <source>
        <dbReference type="ARBA" id="ARBA00022536"/>
    </source>
</evidence>
<proteinExistence type="predicted"/>
<evidence type="ECO:0000259" key="8">
    <source>
        <dbReference type="PROSITE" id="PS50026"/>
    </source>
</evidence>
<dbReference type="InterPro" id="IPR024731">
    <property type="entry name" value="NELL2-like_EGF"/>
</dbReference>
<dbReference type="Pfam" id="PF08742">
    <property type="entry name" value="C8"/>
    <property type="match status" value="1"/>
</dbReference>
<comment type="subcellular location">
    <subcellularLocation>
        <location evidence="1">Membrane</location>
    </subcellularLocation>
</comment>
<evidence type="ECO:0000256" key="1">
    <source>
        <dbReference type="ARBA" id="ARBA00004370"/>
    </source>
</evidence>
<dbReference type="Proteomes" id="UP000095280">
    <property type="component" value="Unplaced"/>
</dbReference>
<evidence type="ECO:0000256" key="4">
    <source>
        <dbReference type="ARBA" id="ARBA00022737"/>
    </source>
</evidence>
<dbReference type="InterPro" id="IPR049883">
    <property type="entry name" value="NOTCH1_EGF-like"/>
</dbReference>
<dbReference type="InterPro" id="IPR002919">
    <property type="entry name" value="TIL_dom"/>
</dbReference>
<dbReference type="SMART" id="SM00216">
    <property type="entry name" value="VWD"/>
    <property type="match status" value="1"/>
</dbReference>
<dbReference type="PANTHER" id="PTHR46160:SF8">
    <property type="entry name" value="VWFD DOMAIN-CONTAINING PROTEIN"/>
    <property type="match status" value="1"/>
</dbReference>
<organism evidence="10 11">
    <name type="scientific">Macrostomum lignano</name>
    <dbReference type="NCBI Taxonomy" id="282301"/>
    <lineage>
        <taxon>Eukaryota</taxon>
        <taxon>Metazoa</taxon>
        <taxon>Spiralia</taxon>
        <taxon>Lophotrochozoa</taxon>
        <taxon>Platyhelminthes</taxon>
        <taxon>Rhabditophora</taxon>
        <taxon>Macrostomorpha</taxon>
        <taxon>Macrostomida</taxon>
        <taxon>Macrostomidae</taxon>
        <taxon>Macrostomum</taxon>
    </lineage>
</organism>
<dbReference type="PROSITE" id="PS01186">
    <property type="entry name" value="EGF_2"/>
    <property type="match status" value="3"/>
</dbReference>
<keyword evidence="5" id="KW-0472">Membrane</keyword>